<dbReference type="EMBL" id="JACEOG010000001">
    <property type="protein sequence ID" value="MBA4609166.1"/>
    <property type="molecule type" value="Genomic_DNA"/>
</dbReference>
<dbReference type="EMBL" id="JACEOG010000001">
    <property type="protein sequence ID" value="MBA4609118.1"/>
    <property type="molecule type" value="Genomic_DNA"/>
</dbReference>
<gene>
    <name evidence="1" type="ORF">H1W00_11575</name>
    <name evidence="2" type="ORF">H1W00_11815</name>
</gene>
<dbReference type="RefSeq" id="WP_181755837.1">
    <property type="nucleotide sequence ID" value="NZ_DAMCVE010000001.1"/>
</dbReference>
<accession>A0A838XKM0</accession>
<name>A0A838XKM0_9ACTN</name>
<evidence type="ECO:0000313" key="2">
    <source>
        <dbReference type="EMBL" id="MBA4609166.1"/>
    </source>
</evidence>
<proteinExistence type="predicted"/>
<dbReference type="Proteomes" id="UP000550354">
    <property type="component" value="Unassembled WGS sequence"/>
</dbReference>
<reference evidence="2 3" key="1">
    <citation type="submission" date="2020-07" db="EMBL/GenBank/DDBJ databases">
        <title>Draft genome and description of Aeromicrobium phoceense strain Marseille-Q0843 isolated from healthy skin swab.</title>
        <authorList>
            <person name="Boxberger M."/>
            <person name="La Scola B."/>
        </authorList>
    </citation>
    <scope>NUCLEOTIDE SEQUENCE [LARGE SCALE GENOMIC DNA]</scope>
    <source>
        <strain evidence="2 3">Marseille-Q0843</strain>
    </source>
</reference>
<evidence type="ECO:0000313" key="3">
    <source>
        <dbReference type="Proteomes" id="UP000550354"/>
    </source>
</evidence>
<dbReference type="AlphaFoldDB" id="A0A838XKM0"/>
<organism evidence="2 3">
    <name type="scientific">Aeromicrobium phoceense</name>
    <dbReference type="NCBI Taxonomy" id="2754045"/>
    <lineage>
        <taxon>Bacteria</taxon>
        <taxon>Bacillati</taxon>
        <taxon>Actinomycetota</taxon>
        <taxon>Actinomycetes</taxon>
        <taxon>Propionibacteriales</taxon>
        <taxon>Nocardioidaceae</taxon>
        <taxon>Aeromicrobium</taxon>
    </lineage>
</organism>
<evidence type="ECO:0000313" key="1">
    <source>
        <dbReference type="EMBL" id="MBA4609118.1"/>
    </source>
</evidence>
<sequence length="61" mass="6885">MNTCIAGKLPHIGIGRTHTRTHVTLLIDDHHVRVVNATTGELLRDLIINPDRDDQPRHKTT</sequence>
<keyword evidence="3" id="KW-1185">Reference proteome</keyword>
<comment type="caution">
    <text evidence="2">The sequence shown here is derived from an EMBL/GenBank/DDBJ whole genome shotgun (WGS) entry which is preliminary data.</text>
</comment>
<protein>
    <submittedName>
        <fullName evidence="2">Uncharacterized protein</fullName>
    </submittedName>
</protein>